<evidence type="ECO:0000256" key="1">
    <source>
        <dbReference type="SAM" id="MobiDB-lite"/>
    </source>
</evidence>
<accession>A0AAN8CIB9</accession>
<proteinExistence type="predicted"/>
<gene>
    <name evidence="2" type="ORF">CesoFtcFv8_005868</name>
</gene>
<dbReference type="AlphaFoldDB" id="A0AAN8CIB9"/>
<name>A0AAN8CIB9_9TELE</name>
<dbReference type="Proteomes" id="UP001335648">
    <property type="component" value="Unassembled WGS sequence"/>
</dbReference>
<organism evidence="2 3">
    <name type="scientific">Champsocephalus esox</name>
    <name type="common">pike icefish</name>
    <dbReference type="NCBI Taxonomy" id="159716"/>
    <lineage>
        <taxon>Eukaryota</taxon>
        <taxon>Metazoa</taxon>
        <taxon>Chordata</taxon>
        <taxon>Craniata</taxon>
        <taxon>Vertebrata</taxon>
        <taxon>Euteleostomi</taxon>
        <taxon>Actinopterygii</taxon>
        <taxon>Neopterygii</taxon>
        <taxon>Teleostei</taxon>
        <taxon>Neoteleostei</taxon>
        <taxon>Acanthomorphata</taxon>
        <taxon>Eupercaria</taxon>
        <taxon>Perciformes</taxon>
        <taxon>Notothenioidei</taxon>
        <taxon>Channichthyidae</taxon>
        <taxon>Champsocephalus</taxon>
    </lineage>
</organism>
<comment type="caution">
    <text evidence="2">The sequence shown here is derived from an EMBL/GenBank/DDBJ whole genome shotgun (WGS) entry which is preliminary data.</text>
</comment>
<evidence type="ECO:0000313" key="2">
    <source>
        <dbReference type="EMBL" id="KAK5904289.1"/>
    </source>
</evidence>
<reference evidence="2 3" key="1">
    <citation type="journal article" date="2023" name="Mol. Biol. Evol.">
        <title>Genomics of Secondarily Temperate Adaptation in the Only Non-Antarctic Icefish.</title>
        <authorList>
            <person name="Rivera-Colon A.G."/>
            <person name="Rayamajhi N."/>
            <person name="Minhas B.F."/>
            <person name="Madrigal G."/>
            <person name="Bilyk K.T."/>
            <person name="Yoon V."/>
            <person name="Hune M."/>
            <person name="Gregory S."/>
            <person name="Cheng C.H.C."/>
            <person name="Catchen J.M."/>
        </authorList>
    </citation>
    <scope>NUCLEOTIDE SEQUENCE [LARGE SCALE GENOMIC DNA]</scope>
    <source>
        <strain evidence="2">JC2023a</strain>
    </source>
</reference>
<keyword evidence="3" id="KW-1185">Reference proteome</keyword>
<protein>
    <submittedName>
        <fullName evidence="2">Uncharacterized protein</fullName>
    </submittedName>
</protein>
<dbReference type="EMBL" id="JAULUE010002050">
    <property type="protein sequence ID" value="KAK5904289.1"/>
    <property type="molecule type" value="Genomic_DNA"/>
</dbReference>
<feature type="region of interest" description="Disordered" evidence="1">
    <location>
        <begin position="1"/>
        <end position="38"/>
    </location>
</feature>
<feature type="compositionally biased region" description="Polar residues" evidence="1">
    <location>
        <begin position="12"/>
        <end position="27"/>
    </location>
</feature>
<evidence type="ECO:0000313" key="3">
    <source>
        <dbReference type="Proteomes" id="UP001335648"/>
    </source>
</evidence>
<sequence length="122" mass="13783">MEADWDQRALSPRQTSAPCGRHQSATTDRAWGGGHQGDEGPSLCLSLPPFIPPLVLQLSEGVCGGSALCPTHYRGRIERSEVGDSRVIRTCLQLRRRQRHGQKQRQGWERRYSMRDEAWEGD</sequence>